<dbReference type="OrthoDB" id="3501850at2759"/>
<reference evidence="14" key="1">
    <citation type="thesis" date="2021" institute="BYU ScholarsArchive" country="Provo, UT, USA">
        <title>Applications of and Algorithms for Genome Assembly and Genomic Analyses with an Emphasis on Marine Teleosts.</title>
        <authorList>
            <person name="Pickett B.D."/>
        </authorList>
    </citation>
    <scope>NUCLEOTIDE SEQUENCE</scope>
    <source>
        <strain evidence="14">HI-2016</strain>
    </source>
</reference>
<feature type="compositionally biased region" description="Basic and acidic residues" evidence="12">
    <location>
        <begin position="234"/>
        <end position="246"/>
    </location>
</feature>
<dbReference type="SUPFAM" id="SSF46689">
    <property type="entry name" value="Homeodomain-like"/>
    <property type="match status" value="1"/>
</dbReference>
<dbReference type="PROSITE" id="PS00027">
    <property type="entry name" value="HOMEOBOX_1"/>
    <property type="match status" value="1"/>
</dbReference>
<feature type="DNA-binding region" description="Homeobox" evidence="10">
    <location>
        <begin position="188"/>
        <end position="238"/>
    </location>
</feature>
<feature type="domain" description="Homeobox" evidence="13">
    <location>
        <begin position="186"/>
        <end position="237"/>
    </location>
</feature>
<proteinExistence type="inferred from homology"/>
<evidence type="ECO:0000259" key="13">
    <source>
        <dbReference type="PROSITE" id="PS50071"/>
    </source>
</evidence>
<dbReference type="InterPro" id="IPR001356">
    <property type="entry name" value="HD"/>
</dbReference>
<dbReference type="InterPro" id="IPR031701">
    <property type="entry name" value="SIX1_SD"/>
</dbReference>
<dbReference type="CDD" id="cd00086">
    <property type="entry name" value="homeodomain"/>
    <property type="match status" value="1"/>
</dbReference>
<feature type="compositionally biased region" description="Polar residues" evidence="12">
    <location>
        <begin position="332"/>
        <end position="351"/>
    </location>
</feature>
<evidence type="ECO:0000256" key="1">
    <source>
        <dbReference type="ARBA" id="ARBA00004123"/>
    </source>
</evidence>
<evidence type="ECO:0000313" key="15">
    <source>
        <dbReference type="Proteomes" id="UP000824540"/>
    </source>
</evidence>
<dbReference type="PANTHER" id="PTHR10390:SF44">
    <property type="entry name" value="SIX HOMEOBOX 4"/>
    <property type="match status" value="1"/>
</dbReference>
<keyword evidence="8" id="KW-0804">Transcription</keyword>
<evidence type="ECO:0000256" key="12">
    <source>
        <dbReference type="SAM" id="MobiDB-lite"/>
    </source>
</evidence>
<dbReference type="Pfam" id="PF00046">
    <property type="entry name" value="Homeodomain"/>
    <property type="match status" value="1"/>
</dbReference>
<evidence type="ECO:0000313" key="14">
    <source>
        <dbReference type="EMBL" id="KAG9344812.1"/>
    </source>
</evidence>
<keyword evidence="4" id="KW-0217">Developmental protein</keyword>
<dbReference type="GO" id="GO:0005634">
    <property type="term" value="C:nucleus"/>
    <property type="evidence" value="ECO:0007669"/>
    <property type="project" value="UniProtKB-SubCell"/>
</dbReference>
<gene>
    <name evidence="14" type="ORF">JZ751_010499</name>
</gene>
<sequence length="406" mass="44439">MSTSSSQVIQASDIKEENGSVEKRDSVTLLNVKSSGGSMSRAFPDTVDEGVHLKLPQSTCPLAFSPEQVTCVCEALQQGGKVDRLARFLWSLPQNDLLRGNESLLKAQAIVAFHQSRYQDLYAILEHHSFSPSNHSLLQDMWYRARYTEAEKVRGRPLGAVDKYRLRRKYPLPRTIWDGEETVYCFKEKSRHALKDSYKRNRYPSPAEKRNLSKITGLSLTQVSNWFKNKRQRDKNPPEAKSKSESDGNCSSEDDSSKGADDFSPPPLSSDSDGTAAQGTAALAGSLDNSPARLQTGDMGTPYSLGEALAGPFSLSGSPHIPPYGTLHFNGPSLSSQSATFNAPSPRNGSGTLHPVPPPAPQSLDSSLHVLEVKLETAQPQRSWNECTSKISFSAYHGPPPLDGYS</sequence>
<dbReference type="GO" id="GO:0005667">
    <property type="term" value="C:transcription regulator complex"/>
    <property type="evidence" value="ECO:0007669"/>
    <property type="project" value="TreeGrafter"/>
</dbReference>
<evidence type="ECO:0000256" key="3">
    <source>
        <dbReference type="ARBA" id="ARBA00008161"/>
    </source>
</evidence>
<evidence type="ECO:0000256" key="11">
    <source>
        <dbReference type="RuleBase" id="RU000682"/>
    </source>
</evidence>
<dbReference type="GO" id="GO:0000981">
    <property type="term" value="F:DNA-binding transcription factor activity, RNA polymerase II-specific"/>
    <property type="evidence" value="ECO:0007669"/>
    <property type="project" value="InterPro"/>
</dbReference>
<feature type="region of interest" description="Disordered" evidence="12">
    <location>
        <begin position="1"/>
        <end position="20"/>
    </location>
</feature>
<comment type="similarity">
    <text evidence="3">Belongs to the SIX/Sine oculis homeobox family.</text>
</comment>
<dbReference type="Pfam" id="PF16878">
    <property type="entry name" value="SIX1_SD"/>
    <property type="match status" value="1"/>
</dbReference>
<dbReference type="Proteomes" id="UP000824540">
    <property type="component" value="Unassembled WGS sequence"/>
</dbReference>
<keyword evidence="15" id="KW-1185">Reference proteome</keyword>
<protein>
    <recommendedName>
        <fullName evidence="13">Homeobox domain-containing protein</fullName>
    </recommendedName>
</protein>
<dbReference type="GO" id="GO:0000978">
    <property type="term" value="F:RNA polymerase II cis-regulatory region sequence-specific DNA binding"/>
    <property type="evidence" value="ECO:0007669"/>
    <property type="project" value="TreeGrafter"/>
</dbReference>
<dbReference type="PROSITE" id="PS50071">
    <property type="entry name" value="HOMEOBOX_2"/>
    <property type="match status" value="1"/>
</dbReference>
<evidence type="ECO:0000256" key="4">
    <source>
        <dbReference type="ARBA" id="ARBA00022473"/>
    </source>
</evidence>
<name>A0A8T2P5D1_9TELE</name>
<evidence type="ECO:0000256" key="6">
    <source>
        <dbReference type="ARBA" id="ARBA00023125"/>
    </source>
</evidence>
<evidence type="ECO:0000256" key="7">
    <source>
        <dbReference type="ARBA" id="ARBA00023155"/>
    </source>
</evidence>
<evidence type="ECO:0000256" key="10">
    <source>
        <dbReference type="PROSITE-ProRule" id="PRU00108"/>
    </source>
</evidence>
<comment type="subcellular location">
    <subcellularLocation>
        <location evidence="2">Cytoplasm</location>
    </subcellularLocation>
    <subcellularLocation>
        <location evidence="1 10 11">Nucleus</location>
    </subcellularLocation>
</comment>
<dbReference type="InterPro" id="IPR017970">
    <property type="entry name" value="Homeobox_CS"/>
</dbReference>
<dbReference type="AlphaFoldDB" id="A0A8T2P5D1"/>
<evidence type="ECO:0000256" key="8">
    <source>
        <dbReference type="ARBA" id="ARBA00023163"/>
    </source>
</evidence>
<feature type="compositionally biased region" description="Polar residues" evidence="12">
    <location>
        <begin position="1"/>
        <end position="10"/>
    </location>
</feature>
<dbReference type="FunFam" id="1.10.10.60:FF:000085">
    <property type="entry name" value="SIX homeobox 5"/>
    <property type="match status" value="1"/>
</dbReference>
<keyword evidence="5" id="KW-0805">Transcription regulation</keyword>
<dbReference type="Gene3D" id="1.10.10.60">
    <property type="entry name" value="Homeodomain-like"/>
    <property type="match status" value="1"/>
</dbReference>
<keyword evidence="6 10" id="KW-0238">DNA-binding</keyword>
<dbReference type="GO" id="GO:0005737">
    <property type="term" value="C:cytoplasm"/>
    <property type="evidence" value="ECO:0007669"/>
    <property type="project" value="UniProtKB-SubCell"/>
</dbReference>
<feature type="region of interest" description="Disordered" evidence="12">
    <location>
        <begin position="226"/>
        <end position="277"/>
    </location>
</feature>
<organism evidence="14 15">
    <name type="scientific">Albula glossodonta</name>
    <name type="common">roundjaw bonefish</name>
    <dbReference type="NCBI Taxonomy" id="121402"/>
    <lineage>
        <taxon>Eukaryota</taxon>
        <taxon>Metazoa</taxon>
        <taxon>Chordata</taxon>
        <taxon>Craniata</taxon>
        <taxon>Vertebrata</taxon>
        <taxon>Euteleostomi</taxon>
        <taxon>Actinopterygii</taxon>
        <taxon>Neopterygii</taxon>
        <taxon>Teleostei</taxon>
        <taxon>Albuliformes</taxon>
        <taxon>Albulidae</taxon>
        <taxon>Albula</taxon>
    </lineage>
</organism>
<dbReference type="SMART" id="SM00389">
    <property type="entry name" value="HOX"/>
    <property type="match status" value="1"/>
</dbReference>
<comment type="caution">
    <text evidence="14">The sequence shown here is derived from an EMBL/GenBank/DDBJ whole genome shotgun (WGS) entry which is preliminary data.</text>
</comment>
<accession>A0A8T2P5D1</accession>
<keyword evidence="9 10" id="KW-0539">Nucleus</keyword>
<feature type="region of interest" description="Disordered" evidence="12">
    <location>
        <begin position="326"/>
        <end position="366"/>
    </location>
</feature>
<dbReference type="PANTHER" id="PTHR10390">
    <property type="entry name" value="HOMEOBOX PROTEIN SIX"/>
    <property type="match status" value="1"/>
</dbReference>
<evidence type="ECO:0000256" key="5">
    <source>
        <dbReference type="ARBA" id="ARBA00023015"/>
    </source>
</evidence>
<evidence type="ECO:0000256" key="9">
    <source>
        <dbReference type="ARBA" id="ARBA00023242"/>
    </source>
</evidence>
<dbReference type="InterPro" id="IPR009057">
    <property type="entry name" value="Homeodomain-like_sf"/>
</dbReference>
<keyword evidence="7 10" id="KW-0371">Homeobox</keyword>
<evidence type="ECO:0000256" key="2">
    <source>
        <dbReference type="ARBA" id="ARBA00004496"/>
    </source>
</evidence>
<dbReference type="EMBL" id="JAFBMS010000019">
    <property type="protein sequence ID" value="KAG9344812.1"/>
    <property type="molecule type" value="Genomic_DNA"/>
</dbReference>